<protein>
    <submittedName>
        <fullName evidence="1">Uncharacterized protein</fullName>
    </submittedName>
</protein>
<dbReference type="Proteomes" id="UP001596513">
    <property type="component" value="Unassembled WGS sequence"/>
</dbReference>
<accession>A0ABW2U174</accession>
<dbReference type="RefSeq" id="WP_380199710.1">
    <property type="nucleotide sequence ID" value="NZ_JBHTEK010000001.1"/>
</dbReference>
<reference evidence="2" key="1">
    <citation type="journal article" date="2019" name="Int. J. Syst. Evol. Microbiol.">
        <title>The Global Catalogue of Microorganisms (GCM) 10K type strain sequencing project: providing services to taxonomists for standard genome sequencing and annotation.</title>
        <authorList>
            <consortium name="The Broad Institute Genomics Platform"/>
            <consortium name="The Broad Institute Genome Sequencing Center for Infectious Disease"/>
            <person name="Wu L."/>
            <person name="Ma J."/>
        </authorList>
    </citation>
    <scope>NUCLEOTIDE SEQUENCE [LARGE SCALE GENOMIC DNA]</scope>
    <source>
        <strain evidence="2">JCM 19635</strain>
    </source>
</reference>
<sequence>MTVASTYTDLAASGTAIATANTDNANSAAQPIGFTFSYNGQNFTQFVLNTNGFVKLGATAPSAANMFLPEDVNAPEIDPIASPNPADVNILAPFNFDLTAGSATGGAEYRVATTGTSPNRVCTIQWKNVADKTLEYDLQYSSMNFQLKLYETTNVVEFVYGPTTKGPNPDDFRFAVVGLKGTADGETVLSNKTSSAAWSATTFITGNYTTSAHNYRGTVPPDAGRTYRFVPAPPAAAPRP</sequence>
<organism evidence="1 2">
    <name type="scientific">Hymenobacter humi</name>
    <dbReference type="NCBI Taxonomy" id="1411620"/>
    <lineage>
        <taxon>Bacteria</taxon>
        <taxon>Pseudomonadati</taxon>
        <taxon>Bacteroidota</taxon>
        <taxon>Cytophagia</taxon>
        <taxon>Cytophagales</taxon>
        <taxon>Hymenobacteraceae</taxon>
        <taxon>Hymenobacter</taxon>
    </lineage>
</organism>
<comment type="caution">
    <text evidence="1">The sequence shown here is derived from an EMBL/GenBank/DDBJ whole genome shotgun (WGS) entry which is preliminary data.</text>
</comment>
<keyword evidence="2" id="KW-1185">Reference proteome</keyword>
<proteinExistence type="predicted"/>
<evidence type="ECO:0000313" key="1">
    <source>
        <dbReference type="EMBL" id="MFC7666205.1"/>
    </source>
</evidence>
<dbReference type="EMBL" id="JBHTEK010000001">
    <property type="protein sequence ID" value="MFC7666205.1"/>
    <property type="molecule type" value="Genomic_DNA"/>
</dbReference>
<gene>
    <name evidence="1" type="ORF">ACFQT0_01225</name>
</gene>
<evidence type="ECO:0000313" key="2">
    <source>
        <dbReference type="Proteomes" id="UP001596513"/>
    </source>
</evidence>
<name>A0ABW2U174_9BACT</name>